<dbReference type="Proteomes" id="UP000215289">
    <property type="component" value="Unassembled WGS sequence"/>
</dbReference>
<accession>A0A229WZ82</accession>
<dbReference type="OrthoDB" id="4412088at2759"/>
<comment type="caution">
    <text evidence="1">The sequence shown here is derived from an EMBL/GenBank/DDBJ whole genome shotgun (WGS) entry which is preliminary data.</text>
</comment>
<proteinExistence type="predicted"/>
<evidence type="ECO:0000313" key="1">
    <source>
        <dbReference type="EMBL" id="RLL93973.1"/>
    </source>
</evidence>
<sequence>MPKQRKFQIHEANDTFECFLLIRPNDPNLPALTMLREVVKVLEGGQGIWGLTRESFTNAQVGDLLFEVMSEDATPMGLTNAALQCINQQIENWEYDQDMIRWEQYVEGMVLVDYRYLH</sequence>
<dbReference type="AlphaFoldDB" id="A0A229WZ82"/>
<dbReference type="STRING" id="1245748.A0A229WZ82"/>
<keyword evidence="2" id="KW-1185">Reference proteome</keyword>
<gene>
    <name evidence="1" type="ORF">CFD26_100989</name>
</gene>
<protein>
    <submittedName>
        <fullName evidence="1">Uncharacterized protein</fullName>
    </submittedName>
</protein>
<name>A0A229WZ82_9EURO</name>
<dbReference type="EMBL" id="NIDN02000244">
    <property type="protein sequence ID" value="RLL93973.1"/>
    <property type="molecule type" value="Genomic_DNA"/>
</dbReference>
<evidence type="ECO:0000313" key="2">
    <source>
        <dbReference type="Proteomes" id="UP000215289"/>
    </source>
</evidence>
<reference evidence="1 2" key="1">
    <citation type="submission" date="2018-08" db="EMBL/GenBank/DDBJ databases">
        <title>Draft genome sequences of two Aspergillus turcosus clinical strains isolated from bronchoalveolar lavage fluid: one azole-susceptible and the other azole-resistant.</title>
        <authorList>
            <person name="Parent-Michaud M."/>
            <person name="Dufresne P.J."/>
            <person name="Fournier E."/>
            <person name="Martineau C."/>
            <person name="Moreira S."/>
            <person name="Perkins V."/>
            <person name="De Repentigny L."/>
            <person name="Dufresne S.F."/>
        </authorList>
    </citation>
    <scope>NUCLEOTIDE SEQUENCE [LARGE SCALE GENOMIC DNA]</scope>
    <source>
        <strain evidence="1">HMR AF 1038</strain>
    </source>
</reference>
<organism evidence="1 2">
    <name type="scientific">Aspergillus turcosus</name>
    <dbReference type="NCBI Taxonomy" id="1245748"/>
    <lineage>
        <taxon>Eukaryota</taxon>
        <taxon>Fungi</taxon>
        <taxon>Dikarya</taxon>
        <taxon>Ascomycota</taxon>
        <taxon>Pezizomycotina</taxon>
        <taxon>Eurotiomycetes</taxon>
        <taxon>Eurotiomycetidae</taxon>
        <taxon>Eurotiales</taxon>
        <taxon>Aspergillaceae</taxon>
        <taxon>Aspergillus</taxon>
        <taxon>Aspergillus subgen. Fumigati</taxon>
    </lineage>
</organism>